<protein>
    <submittedName>
        <fullName evidence="3">Sulfite oxidase</fullName>
    </submittedName>
</protein>
<dbReference type="GO" id="GO:0005739">
    <property type="term" value="C:mitochondrion"/>
    <property type="evidence" value="ECO:0007669"/>
    <property type="project" value="TreeGrafter"/>
</dbReference>
<dbReference type="Pfam" id="PF03404">
    <property type="entry name" value="Mo-co_dimer"/>
    <property type="match status" value="1"/>
</dbReference>
<dbReference type="Gene3D" id="3.90.420.10">
    <property type="entry name" value="Oxidoreductase, molybdopterin-binding domain"/>
    <property type="match status" value="1"/>
</dbReference>
<evidence type="ECO:0000313" key="3">
    <source>
        <dbReference type="EMBL" id="GFS33852.1"/>
    </source>
</evidence>
<evidence type="ECO:0000259" key="2">
    <source>
        <dbReference type="Pfam" id="PF03404"/>
    </source>
</evidence>
<dbReference type="Pfam" id="PF00174">
    <property type="entry name" value="Oxidored_molyb"/>
    <property type="match status" value="1"/>
</dbReference>
<dbReference type="PANTHER" id="PTHR19372">
    <property type="entry name" value="SULFITE REDUCTASE"/>
    <property type="match status" value="1"/>
</dbReference>
<accession>A0A7J0DGW6</accession>
<sequence length="259" mass="28247">MPGGKKVIKDPFNAEPTRTALISSYPTPVELLLQEKPWDEQLLISYRWFGGKAHRALIGRHQSADNRSTAMSNIKAVKFVGWDVLAIGNGMPFVPTLLTATWGGAKLADGLELVGIPKSTRTISSGGKHEENGGPYKASISLTHATNPEADVLLAYEMNKECQKLQFHGTIRVLVLLNGWIQSIYFTEECKMFPPSVNWENIDWSPRKPQMDFPVQSAICSLEDVDTVPHGKITVNGYVVSGGGHGIEGVNVSFAGGKT</sequence>
<proteinExistence type="predicted"/>
<name>A0A7J0DGW6_9ERIC</name>
<feature type="domain" description="Moybdenum cofactor oxidoreductase dimerisation" evidence="2">
    <location>
        <begin position="208"/>
        <end position="259"/>
    </location>
</feature>
<organism evidence="3 4">
    <name type="scientific">Actinidia rufa</name>
    <dbReference type="NCBI Taxonomy" id="165716"/>
    <lineage>
        <taxon>Eukaryota</taxon>
        <taxon>Viridiplantae</taxon>
        <taxon>Streptophyta</taxon>
        <taxon>Embryophyta</taxon>
        <taxon>Tracheophyta</taxon>
        <taxon>Spermatophyta</taxon>
        <taxon>Magnoliopsida</taxon>
        <taxon>eudicotyledons</taxon>
        <taxon>Gunneridae</taxon>
        <taxon>Pentapetalae</taxon>
        <taxon>asterids</taxon>
        <taxon>Ericales</taxon>
        <taxon>Actinidiaceae</taxon>
        <taxon>Actinidia</taxon>
    </lineage>
</organism>
<dbReference type="Gene3D" id="2.60.40.650">
    <property type="match status" value="1"/>
</dbReference>
<dbReference type="EMBL" id="BJWL01000200">
    <property type="protein sequence ID" value="GFS33852.1"/>
    <property type="molecule type" value="Genomic_DNA"/>
</dbReference>
<dbReference type="InterPro" id="IPR000572">
    <property type="entry name" value="OxRdtase_Mopterin-bd_dom"/>
</dbReference>
<dbReference type="Proteomes" id="UP000585474">
    <property type="component" value="Unassembled WGS sequence"/>
</dbReference>
<dbReference type="InterPro" id="IPR036374">
    <property type="entry name" value="OxRdtase_Mopterin-bd_sf"/>
</dbReference>
<feature type="domain" description="Oxidoreductase molybdopterin-binding" evidence="1">
    <location>
        <begin position="89"/>
        <end position="161"/>
    </location>
</feature>
<evidence type="ECO:0000259" key="1">
    <source>
        <dbReference type="Pfam" id="PF00174"/>
    </source>
</evidence>
<dbReference type="AlphaFoldDB" id="A0A7J0DGW6"/>
<dbReference type="GO" id="GO:0020037">
    <property type="term" value="F:heme binding"/>
    <property type="evidence" value="ECO:0007669"/>
    <property type="project" value="TreeGrafter"/>
</dbReference>
<dbReference type="GO" id="GO:0006790">
    <property type="term" value="P:sulfur compound metabolic process"/>
    <property type="evidence" value="ECO:0007669"/>
    <property type="project" value="TreeGrafter"/>
</dbReference>
<dbReference type="GO" id="GO:0043546">
    <property type="term" value="F:molybdopterin cofactor binding"/>
    <property type="evidence" value="ECO:0007669"/>
    <property type="project" value="TreeGrafter"/>
</dbReference>
<dbReference type="SUPFAM" id="SSF56524">
    <property type="entry name" value="Oxidoreductase molybdopterin-binding domain"/>
    <property type="match status" value="1"/>
</dbReference>
<comment type="caution">
    <text evidence="3">The sequence shown here is derived from an EMBL/GenBank/DDBJ whole genome shotgun (WGS) entry which is preliminary data.</text>
</comment>
<dbReference type="PANTHER" id="PTHR19372:SF7">
    <property type="entry name" value="SULFITE OXIDASE, MITOCHONDRIAL"/>
    <property type="match status" value="1"/>
</dbReference>
<dbReference type="InterPro" id="IPR005066">
    <property type="entry name" value="MoCF_OxRdtse_dimer"/>
</dbReference>
<keyword evidence="4" id="KW-1185">Reference proteome</keyword>
<dbReference type="GO" id="GO:0030151">
    <property type="term" value="F:molybdenum ion binding"/>
    <property type="evidence" value="ECO:0007669"/>
    <property type="project" value="InterPro"/>
</dbReference>
<gene>
    <name evidence="3" type="ORF">Acr_00g0030850</name>
</gene>
<reference evidence="4" key="1">
    <citation type="submission" date="2019-07" db="EMBL/GenBank/DDBJ databases">
        <title>De Novo Assembly of kiwifruit Actinidia rufa.</title>
        <authorList>
            <person name="Sugita-Konishi S."/>
            <person name="Sato K."/>
            <person name="Mori E."/>
            <person name="Abe Y."/>
            <person name="Kisaki G."/>
            <person name="Hamano K."/>
            <person name="Suezawa K."/>
            <person name="Otani M."/>
            <person name="Fukuda T."/>
            <person name="Manabe T."/>
            <person name="Gomi K."/>
            <person name="Tabuchi M."/>
            <person name="Akimitsu K."/>
            <person name="Kataoka I."/>
        </authorList>
    </citation>
    <scope>NUCLEOTIDE SEQUENCE [LARGE SCALE GENOMIC DNA]</scope>
    <source>
        <strain evidence="4">cv. Fuchu</strain>
    </source>
</reference>
<dbReference type="OrthoDB" id="10051395at2759"/>
<evidence type="ECO:0000313" key="4">
    <source>
        <dbReference type="Proteomes" id="UP000585474"/>
    </source>
</evidence>
<dbReference type="GO" id="GO:0008482">
    <property type="term" value="F:sulfite oxidase activity"/>
    <property type="evidence" value="ECO:0007669"/>
    <property type="project" value="TreeGrafter"/>
</dbReference>